<evidence type="ECO:0000259" key="7">
    <source>
        <dbReference type="PROSITE" id="PS50110"/>
    </source>
</evidence>
<evidence type="ECO:0000256" key="4">
    <source>
        <dbReference type="ARBA" id="ARBA00023163"/>
    </source>
</evidence>
<dbReference type="PROSITE" id="PS50110">
    <property type="entry name" value="RESPONSE_REGULATORY"/>
    <property type="match status" value="1"/>
</dbReference>
<dbReference type="InterPro" id="IPR036388">
    <property type="entry name" value="WH-like_DNA-bd_sf"/>
</dbReference>
<dbReference type="InterPro" id="IPR011006">
    <property type="entry name" value="CheY-like_superfamily"/>
</dbReference>
<reference evidence="9 10" key="1">
    <citation type="submission" date="2020-02" db="EMBL/GenBank/DDBJ databases">
        <title>Full genome sequence of Nocardioides sp. R-3366.</title>
        <authorList>
            <person name="Im W.-T."/>
        </authorList>
    </citation>
    <scope>NUCLEOTIDE SEQUENCE [LARGE SCALE GENOMIC DNA]</scope>
    <source>
        <strain evidence="9 10">R-3366</strain>
    </source>
</reference>
<keyword evidence="2" id="KW-0805">Transcription regulation</keyword>
<dbReference type="Proteomes" id="UP000502996">
    <property type="component" value="Chromosome"/>
</dbReference>
<dbReference type="SUPFAM" id="SSF46894">
    <property type="entry name" value="C-terminal effector domain of the bipartite response regulators"/>
    <property type="match status" value="1"/>
</dbReference>
<dbReference type="EMBL" id="CP049257">
    <property type="protein sequence ID" value="QIG45683.1"/>
    <property type="molecule type" value="Genomic_DNA"/>
</dbReference>
<dbReference type="PROSITE" id="PS51755">
    <property type="entry name" value="OMPR_PHOB"/>
    <property type="match status" value="1"/>
</dbReference>
<dbReference type="Pfam" id="PF00072">
    <property type="entry name" value="Response_reg"/>
    <property type="match status" value="1"/>
</dbReference>
<dbReference type="GO" id="GO:0005829">
    <property type="term" value="C:cytosol"/>
    <property type="evidence" value="ECO:0007669"/>
    <property type="project" value="TreeGrafter"/>
</dbReference>
<dbReference type="PANTHER" id="PTHR48111:SF4">
    <property type="entry name" value="DNA-BINDING DUAL TRANSCRIPTIONAL REGULATOR OMPR"/>
    <property type="match status" value="1"/>
</dbReference>
<keyword evidence="10" id="KW-1185">Reference proteome</keyword>
<dbReference type="Gene3D" id="3.40.50.2300">
    <property type="match status" value="1"/>
</dbReference>
<dbReference type="CDD" id="cd00383">
    <property type="entry name" value="trans_reg_C"/>
    <property type="match status" value="1"/>
</dbReference>
<evidence type="ECO:0000256" key="6">
    <source>
        <dbReference type="PROSITE-ProRule" id="PRU01091"/>
    </source>
</evidence>
<evidence type="ECO:0000259" key="8">
    <source>
        <dbReference type="PROSITE" id="PS51755"/>
    </source>
</evidence>
<proteinExistence type="predicted"/>
<dbReference type="Pfam" id="PF00486">
    <property type="entry name" value="Trans_reg_C"/>
    <property type="match status" value="1"/>
</dbReference>
<accession>A0A6G6WKL7</accession>
<dbReference type="SMART" id="SM00862">
    <property type="entry name" value="Trans_reg_C"/>
    <property type="match status" value="1"/>
</dbReference>
<evidence type="ECO:0000256" key="2">
    <source>
        <dbReference type="ARBA" id="ARBA00023015"/>
    </source>
</evidence>
<feature type="domain" description="OmpR/PhoB-type" evidence="8">
    <location>
        <begin position="128"/>
        <end position="222"/>
    </location>
</feature>
<dbReference type="SMART" id="SM00448">
    <property type="entry name" value="REC"/>
    <property type="match status" value="1"/>
</dbReference>
<dbReference type="InterPro" id="IPR016032">
    <property type="entry name" value="Sig_transdc_resp-reg_C-effctor"/>
</dbReference>
<dbReference type="KEGG" id="nano:G5V58_01315"/>
<keyword evidence="4" id="KW-0804">Transcription</keyword>
<evidence type="ECO:0000313" key="10">
    <source>
        <dbReference type="Proteomes" id="UP000502996"/>
    </source>
</evidence>
<protein>
    <submittedName>
        <fullName evidence="9">Response regulator transcription factor</fullName>
    </submittedName>
</protein>
<dbReference type="InterPro" id="IPR039420">
    <property type="entry name" value="WalR-like"/>
</dbReference>
<keyword evidence="1 5" id="KW-0597">Phosphoprotein</keyword>
<gene>
    <name evidence="9" type="ORF">G5V58_01315</name>
</gene>
<dbReference type="Gene3D" id="6.10.250.690">
    <property type="match status" value="1"/>
</dbReference>
<dbReference type="GO" id="GO:0000156">
    <property type="term" value="F:phosphorelay response regulator activity"/>
    <property type="evidence" value="ECO:0007669"/>
    <property type="project" value="TreeGrafter"/>
</dbReference>
<name>A0A6G6WKL7_9ACTN</name>
<feature type="domain" description="Response regulatory" evidence="7">
    <location>
        <begin position="1"/>
        <end position="116"/>
    </location>
</feature>
<dbReference type="AlphaFoldDB" id="A0A6G6WKL7"/>
<dbReference type="Gene3D" id="1.10.10.10">
    <property type="entry name" value="Winged helix-like DNA-binding domain superfamily/Winged helix DNA-binding domain"/>
    <property type="match status" value="1"/>
</dbReference>
<evidence type="ECO:0000313" key="9">
    <source>
        <dbReference type="EMBL" id="QIG45683.1"/>
    </source>
</evidence>
<dbReference type="GO" id="GO:0006355">
    <property type="term" value="P:regulation of DNA-templated transcription"/>
    <property type="evidence" value="ECO:0007669"/>
    <property type="project" value="InterPro"/>
</dbReference>
<evidence type="ECO:0000256" key="3">
    <source>
        <dbReference type="ARBA" id="ARBA00023125"/>
    </source>
</evidence>
<feature type="DNA-binding region" description="OmpR/PhoB-type" evidence="6">
    <location>
        <begin position="128"/>
        <end position="222"/>
    </location>
</feature>
<dbReference type="PANTHER" id="PTHR48111">
    <property type="entry name" value="REGULATOR OF RPOS"/>
    <property type="match status" value="1"/>
</dbReference>
<dbReference type="InterPro" id="IPR001789">
    <property type="entry name" value="Sig_transdc_resp-reg_receiver"/>
</dbReference>
<sequence>MLVAEDDPKQAELIRRYAVAEGHSVTVVHDGGAALEAVRTSLPDLLILDVMMPALDGHDVCRVLRATPETEALPVLMLTARAGEDDLLRGLDLGADDYLTKPYSPRELMARGRALLRRSRLAGTEAARPPVSVGALTVRPASHEVVFRDQPVECTPGEFALLELLASEPARVFTRDQLLRHLHGAEDFVSRRTVDVHIANLRKKLDPALIRTVYGVGYALAPEAP</sequence>
<organism evidence="9 10">
    <name type="scientific">Nocardioides anomalus</name>
    <dbReference type="NCBI Taxonomy" id="2712223"/>
    <lineage>
        <taxon>Bacteria</taxon>
        <taxon>Bacillati</taxon>
        <taxon>Actinomycetota</taxon>
        <taxon>Actinomycetes</taxon>
        <taxon>Propionibacteriales</taxon>
        <taxon>Nocardioidaceae</taxon>
        <taxon>Nocardioides</taxon>
    </lineage>
</organism>
<dbReference type="GO" id="GO:0000976">
    <property type="term" value="F:transcription cis-regulatory region binding"/>
    <property type="evidence" value="ECO:0007669"/>
    <property type="project" value="TreeGrafter"/>
</dbReference>
<evidence type="ECO:0000256" key="5">
    <source>
        <dbReference type="PROSITE-ProRule" id="PRU00169"/>
    </source>
</evidence>
<dbReference type="InterPro" id="IPR001867">
    <property type="entry name" value="OmpR/PhoB-type_DNA-bd"/>
</dbReference>
<dbReference type="GO" id="GO:0032993">
    <property type="term" value="C:protein-DNA complex"/>
    <property type="evidence" value="ECO:0007669"/>
    <property type="project" value="TreeGrafter"/>
</dbReference>
<dbReference type="SUPFAM" id="SSF52172">
    <property type="entry name" value="CheY-like"/>
    <property type="match status" value="1"/>
</dbReference>
<evidence type="ECO:0000256" key="1">
    <source>
        <dbReference type="ARBA" id="ARBA00022553"/>
    </source>
</evidence>
<keyword evidence="3 6" id="KW-0238">DNA-binding</keyword>
<feature type="modified residue" description="4-aspartylphosphate" evidence="5">
    <location>
        <position position="49"/>
    </location>
</feature>